<dbReference type="GO" id="GO:0006357">
    <property type="term" value="P:regulation of transcription by RNA polymerase II"/>
    <property type="evidence" value="ECO:0007669"/>
    <property type="project" value="TreeGrafter"/>
</dbReference>
<dbReference type="Pfam" id="PF02892">
    <property type="entry name" value="zf-BED"/>
    <property type="match status" value="1"/>
</dbReference>
<dbReference type="GO" id="GO:0008270">
    <property type="term" value="F:zinc ion binding"/>
    <property type="evidence" value="ECO:0007669"/>
    <property type="project" value="UniProtKB-KW"/>
</dbReference>
<gene>
    <name evidence="6" type="primary">LOC130504149</name>
</gene>
<dbReference type="PANTHER" id="PTHR34396:SF27">
    <property type="entry name" value="OS08G0208700 PROTEIN"/>
    <property type="match status" value="1"/>
</dbReference>
<dbReference type="KEGG" id="rsz:130504149"/>
<dbReference type="SUPFAM" id="SSF57667">
    <property type="entry name" value="beta-beta-alpha zinc fingers"/>
    <property type="match status" value="1"/>
</dbReference>
<keyword evidence="1" id="KW-0479">Metal-binding</keyword>
<dbReference type="RefSeq" id="XP_056854721.1">
    <property type="nucleotide sequence ID" value="XM_056998741.1"/>
</dbReference>
<keyword evidence="2" id="KW-0863">Zinc-finger</keyword>
<dbReference type="InterPro" id="IPR053031">
    <property type="entry name" value="Cuticle_assoc_protein"/>
</dbReference>
<keyword evidence="5" id="KW-1185">Reference proteome</keyword>
<dbReference type="GO" id="GO:0005634">
    <property type="term" value="C:nucleus"/>
    <property type="evidence" value="ECO:0007669"/>
    <property type="project" value="TreeGrafter"/>
</dbReference>
<dbReference type="InterPro" id="IPR003656">
    <property type="entry name" value="Znf_BED"/>
</dbReference>
<dbReference type="AlphaFoldDB" id="A0A9W3CT36"/>
<evidence type="ECO:0000313" key="6">
    <source>
        <dbReference type="RefSeq" id="XP_056854721.1"/>
    </source>
</evidence>
<name>A0A9W3CT36_RAPSA</name>
<feature type="domain" description="BED-type" evidence="4">
    <location>
        <begin position="9"/>
        <end position="52"/>
    </location>
</feature>
<reference evidence="6" key="1">
    <citation type="submission" date="2025-08" db="UniProtKB">
        <authorList>
            <consortium name="RefSeq"/>
        </authorList>
    </citation>
    <scope>IDENTIFICATION</scope>
    <source>
        <tissue evidence="6">Leaf</tissue>
    </source>
</reference>
<evidence type="ECO:0000256" key="1">
    <source>
        <dbReference type="ARBA" id="ARBA00022723"/>
    </source>
</evidence>
<evidence type="ECO:0000259" key="4">
    <source>
        <dbReference type="Pfam" id="PF02892"/>
    </source>
</evidence>
<protein>
    <submittedName>
        <fullName evidence="6">Uncharacterized protein LOC130504149</fullName>
    </submittedName>
</protein>
<evidence type="ECO:0000256" key="3">
    <source>
        <dbReference type="ARBA" id="ARBA00022833"/>
    </source>
</evidence>
<dbReference type="PANTHER" id="PTHR34396">
    <property type="entry name" value="OS03G0264950 PROTEIN-RELATED"/>
    <property type="match status" value="1"/>
</dbReference>
<dbReference type="InterPro" id="IPR036236">
    <property type="entry name" value="Znf_C2H2_sf"/>
</dbReference>
<dbReference type="SMART" id="SM00614">
    <property type="entry name" value="ZnF_BED"/>
    <property type="match status" value="1"/>
</dbReference>
<keyword evidence="3" id="KW-0862">Zinc</keyword>
<evidence type="ECO:0000256" key="2">
    <source>
        <dbReference type="ARBA" id="ARBA00022771"/>
    </source>
</evidence>
<sequence>MKWLLLTRSELWDHYTRTKEDRDMCLYNYCQKEYSFLTTSGTTNLKKHLEICKNHQMRLTSKKEKQKGIGDDGKLKTCKLSETVFREATNEMILLRQLPLAFVDSVACKHFCKKAMLYTLLIQEGPHLKTS</sequence>
<dbReference type="Proteomes" id="UP000504610">
    <property type="component" value="Unplaced"/>
</dbReference>
<dbReference type="OrthoDB" id="1111314at2759"/>
<accession>A0A9W3CT36</accession>
<proteinExistence type="predicted"/>
<organism evidence="5 6">
    <name type="scientific">Raphanus sativus</name>
    <name type="common">Radish</name>
    <name type="synonym">Raphanus raphanistrum var. sativus</name>
    <dbReference type="NCBI Taxonomy" id="3726"/>
    <lineage>
        <taxon>Eukaryota</taxon>
        <taxon>Viridiplantae</taxon>
        <taxon>Streptophyta</taxon>
        <taxon>Embryophyta</taxon>
        <taxon>Tracheophyta</taxon>
        <taxon>Spermatophyta</taxon>
        <taxon>Magnoliopsida</taxon>
        <taxon>eudicotyledons</taxon>
        <taxon>Gunneridae</taxon>
        <taxon>Pentapetalae</taxon>
        <taxon>rosids</taxon>
        <taxon>malvids</taxon>
        <taxon>Brassicales</taxon>
        <taxon>Brassicaceae</taxon>
        <taxon>Brassiceae</taxon>
        <taxon>Raphanus</taxon>
    </lineage>
</organism>
<evidence type="ECO:0000313" key="5">
    <source>
        <dbReference type="Proteomes" id="UP000504610"/>
    </source>
</evidence>
<dbReference type="GO" id="GO:1990837">
    <property type="term" value="F:sequence-specific double-stranded DNA binding"/>
    <property type="evidence" value="ECO:0007669"/>
    <property type="project" value="TreeGrafter"/>
</dbReference>
<dbReference type="GeneID" id="130504149"/>